<dbReference type="InterPro" id="IPR006368">
    <property type="entry name" value="GDP_Man_deHydtase"/>
</dbReference>
<accession>A0A4U1C554</accession>
<dbReference type="SUPFAM" id="SSF51735">
    <property type="entry name" value="NAD(P)-binding Rossmann-fold domains"/>
    <property type="match status" value="1"/>
</dbReference>
<dbReference type="AlphaFoldDB" id="A0A4U1C554"/>
<dbReference type="CDD" id="cd05260">
    <property type="entry name" value="GDP_MD_SDR_e"/>
    <property type="match status" value="1"/>
</dbReference>
<gene>
    <name evidence="8" type="ORF">FA046_01920</name>
</gene>
<evidence type="ECO:0000256" key="4">
    <source>
        <dbReference type="ARBA" id="ARBA00011989"/>
    </source>
</evidence>
<evidence type="ECO:0000259" key="7">
    <source>
        <dbReference type="Pfam" id="PF16363"/>
    </source>
</evidence>
<comment type="function">
    <text evidence="6">Catalyzes the conversion of GDP-D-mannose to GDP-4-dehydro-6-deoxy-D-mannose.</text>
</comment>
<dbReference type="PANTHER" id="PTHR43715:SF1">
    <property type="entry name" value="GDP-MANNOSE 4,6 DEHYDRATASE"/>
    <property type="match status" value="1"/>
</dbReference>
<dbReference type="GO" id="GO:0008446">
    <property type="term" value="F:GDP-mannose 4,6-dehydratase activity"/>
    <property type="evidence" value="ECO:0007669"/>
    <property type="project" value="UniProtKB-EC"/>
</dbReference>
<evidence type="ECO:0000313" key="9">
    <source>
        <dbReference type="Proteomes" id="UP000308181"/>
    </source>
</evidence>
<dbReference type="InterPro" id="IPR016040">
    <property type="entry name" value="NAD(P)-bd_dom"/>
</dbReference>
<feature type="domain" description="NAD(P)-binding" evidence="7">
    <location>
        <begin position="6"/>
        <end position="308"/>
    </location>
</feature>
<protein>
    <recommendedName>
        <fullName evidence="4">GDP-mannose 4,6-dehydratase</fullName>
        <ecNumber evidence="4">4.2.1.47</ecNumber>
    </recommendedName>
</protein>
<keyword evidence="5" id="KW-0456">Lyase</keyword>
<dbReference type="Gene3D" id="3.90.25.10">
    <property type="entry name" value="UDP-galactose 4-epimerase, domain 1"/>
    <property type="match status" value="1"/>
</dbReference>
<dbReference type="OrthoDB" id="9779041at2"/>
<reference evidence="8 9" key="1">
    <citation type="submission" date="2019-04" db="EMBL/GenBank/DDBJ databases">
        <title>Pedobacter sp. AR-3-17 sp. nov., isolated from Arctic soil.</title>
        <authorList>
            <person name="Dahal R.H."/>
            <person name="Kim D.-U."/>
        </authorList>
    </citation>
    <scope>NUCLEOTIDE SEQUENCE [LARGE SCALE GENOMIC DNA]</scope>
    <source>
        <strain evidence="8 9">AR-3-17</strain>
    </source>
</reference>
<dbReference type="RefSeq" id="WP_136824671.1">
    <property type="nucleotide sequence ID" value="NZ_SWBP01000001.1"/>
</dbReference>
<proteinExistence type="inferred from homology"/>
<comment type="catalytic activity">
    <reaction evidence="1">
        <text>GDP-alpha-D-mannose = GDP-4-dehydro-alpha-D-rhamnose + H2O</text>
        <dbReference type="Rhea" id="RHEA:23820"/>
        <dbReference type="ChEBI" id="CHEBI:15377"/>
        <dbReference type="ChEBI" id="CHEBI:57527"/>
        <dbReference type="ChEBI" id="CHEBI:57964"/>
        <dbReference type="EC" id="4.2.1.47"/>
    </reaction>
</comment>
<sequence>MKKTAIITGITGQDGAYLAKFLLKKNYRVIGLTRGYSNYNNKNLSYLEISELIEIEECDLLDFSSLFKLMLKYQPDEFYNLAAQSSVSLSFEQPIGTINYNTHSVLSILECIRILGYSTKFYQASSSEMYGKVKNLPVNEDMPLHPLSPYAISKASAYWILTNYRESYGIYGVNGVLFNHESYLRSPNFFIKKVLKTSLDIIHKKTDKLIVGNIDIKRDFGYAKDYVKAMYLSLQQNNPDDYLICSGQSLFLRDIIYYVFEKLNISKSKLFEDSKLFRPTEIEDIYGDNTKAKKQLGWEYNKTFYDVLDILIDEEIKNYII</sequence>
<evidence type="ECO:0000256" key="6">
    <source>
        <dbReference type="ARBA" id="ARBA00059383"/>
    </source>
</evidence>
<keyword evidence="9" id="KW-1185">Reference proteome</keyword>
<comment type="cofactor">
    <cofactor evidence="2">
        <name>NADP(+)</name>
        <dbReference type="ChEBI" id="CHEBI:58349"/>
    </cofactor>
</comment>
<evidence type="ECO:0000313" key="8">
    <source>
        <dbReference type="EMBL" id="TKC00462.1"/>
    </source>
</evidence>
<organism evidence="8 9">
    <name type="scientific">Pedobacter cryophilus</name>
    <dbReference type="NCBI Taxonomy" id="2571271"/>
    <lineage>
        <taxon>Bacteria</taxon>
        <taxon>Pseudomonadati</taxon>
        <taxon>Bacteroidota</taxon>
        <taxon>Sphingobacteriia</taxon>
        <taxon>Sphingobacteriales</taxon>
        <taxon>Sphingobacteriaceae</taxon>
        <taxon>Pedobacter</taxon>
    </lineage>
</organism>
<dbReference type="Pfam" id="PF16363">
    <property type="entry name" value="GDP_Man_Dehyd"/>
    <property type="match status" value="1"/>
</dbReference>
<dbReference type="PANTHER" id="PTHR43715">
    <property type="entry name" value="GDP-MANNOSE 4,6-DEHYDRATASE"/>
    <property type="match status" value="1"/>
</dbReference>
<dbReference type="EC" id="4.2.1.47" evidence="4"/>
<dbReference type="GO" id="GO:0042351">
    <property type="term" value="P:'de novo' GDP-L-fucose biosynthetic process"/>
    <property type="evidence" value="ECO:0007669"/>
    <property type="project" value="TreeGrafter"/>
</dbReference>
<dbReference type="Proteomes" id="UP000308181">
    <property type="component" value="Unassembled WGS sequence"/>
</dbReference>
<dbReference type="Gene3D" id="3.40.50.720">
    <property type="entry name" value="NAD(P)-binding Rossmann-like Domain"/>
    <property type="match status" value="1"/>
</dbReference>
<dbReference type="InterPro" id="IPR036291">
    <property type="entry name" value="NAD(P)-bd_dom_sf"/>
</dbReference>
<comment type="similarity">
    <text evidence="3">Belongs to the NAD(P)-dependent epimerase/dehydratase family. GDP-mannose 4,6-dehydratase subfamily.</text>
</comment>
<comment type="caution">
    <text evidence="8">The sequence shown here is derived from an EMBL/GenBank/DDBJ whole genome shotgun (WGS) entry which is preliminary data.</text>
</comment>
<evidence type="ECO:0000256" key="3">
    <source>
        <dbReference type="ARBA" id="ARBA00009263"/>
    </source>
</evidence>
<evidence type="ECO:0000256" key="5">
    <source>
        <dbReference type="ARBA" id="ARBA00023239"/>
    </source>
</evidence>
<dbReference type="EMBL" id="SWBP01000001">
    <property type="protein sequence ID" value="TKC00462.1"/>
    <property type="molecule type" value="Genomic_DNA"/>
</dbReference>
<evidence type="ECO:0000256" key="1">
    <source>
        <dbReference type="ARBA" id="ARBA00000188"/>
    </source>
</evidence>
<dbReference type="FunFam" id="3.40.50.720:FF:000924">
    <property type="entry name" value="GDP-mannose 4,6 dehydratase"/>
    <property type="match status" value="1"/>
</dbReference>
<name>A0A4U1C554_9SPHI</name>
<evidence type="ECO:0000256" key="2">
    <source>
        <dbReference type="ARBA" id="ARBA00001937"/>
    </source>
</evidence>